<dbReference type="Proteomes" id="UP000184123">
    <property type="component" value="Unassembled WGS sequence"/>
</dbReference>
<proteinExistence type="predicted"/>
<evidence type="ECO:0000313" key="4">
    <source>
        <dbReference type="Proteomes" id="UP000321726"/>
    </source>
</evidence>
<reference evidence="2 3" key="1">
    <citation type="submission" date="2016-11" db="EMBL/GenBank/DDBJ databases">
        <authorList>
            <person name="Jaros S."/>
            <person name="Januszkiewicz K."/>
            <person name="Wedrychowicz H."/>
        </authorList>
    </citation>
    <scope>NUCLEOTIDE SEQUENCE [LARGE SCALE GENOMIC DNA]</scope>
    <source>
        <strain evidence="2 3">DSM 4740</strain>
    </source>
</reference>
<dbReference type="Proteomes" id="UP000321726">
    <property type="component" value="Unassembled WGS sequence"/>
</dbReference>
<dbReference type="EMBL" id="FRCA01000001">
    <property type="protein sequence ID" value="SHL49834.1"/>
    <property type="molecule type" value="Genomic_DNA"/>
</dbReference>
<keyword evidence="4" id="KW-1185">Reference proteome</keyword>
<protein>
    <recommendedName>
        <fullName evidence="5">YfcL protein</fullName>
    </recommendedName>
</protein>
<dbReference type="EMBL" id="BJXU01000004">
    <property type="protein sequence ID" value="GEN22146.1"/>
    <property type="molecule type" value="Genomic_DNA"/>
</dbReference>
<dbReference type="AlphaFoldDB" id="A0A1M7B4K0"/>
<dbReference type="STRING" id="44933.SAMN05660971_00756"/>
<name>A0A1M7B4K0_9GAMM</name>
<evidence type="ECO:0000313" key="1">
    <source>
        <dbReference type="EMBL" id="GEN22146.1"/>
    </source>
</evidence>
<dbReference type="RefSeq" id="WP_073433627.1">
    <property type="nucleotide sequence ID" value="NZ_BJXU01000004.1"/>
</dbReference>
<dbReference type="OrthoDB" id="6182985at2"/>
<evidence type="ECO:0008006" key="5">
    <source>
        <dbReference type="Google" id="ProtNLM"/>
    </source>
</evidence>
<accession>A0A1M7B4K0</accession>
<sequence length="96" mass="10667">MSDPIAARADAIHEALLSMEREAGADDLFPLGYLIPQVLLVVDQLDYDPTDVDGEEFDAVFHDWLDDTFAQDGMSETDQTAVRQFFNQACQQASTP</sequence>
<evidence type="ECO:0000313" key="2">
    <source>
        <dbReference type="EMBL" id="SHL49834.1"/>
    </source>
</evidence>
<gene>
    <name evidence="1" type="ORF">HCU01_00950</name>
    <name evidence="2" type="ORF">SAMN05660971_00756</name>
</gene>
<organism evidence="2 3">
    <name type="scientific">Halomonas cupida</name>
    <dbReference type="NCBI Taxonomy" id="44933"/>
    <lineage>
        <taxon>Bacteria</taxon>
        <taxon>Pseudomonadati</taxon>
        <taxon>Pseudomonadota</taxon>
        <taxon>Gammaproteobacteria</taxon>
        <taxon>Oceanospirillales</taxon>
        <taxon>Halomonadaceae</taxon>
        <taxon>Halomonas</taxon>
    </lineage>
</organism>
<reference evidence="1 4" key="2">
    <citation type="submission" date="2019-07" db="EMBL/GenBank/DDBJ databases">
        <title>Whole genome shotgun sequence of Halomonas cupida NBRC 102219.</title>
        <authorList>
            <person name="Hosoyama A."/>
            <person name="Uohara A."/>
            <person name="Ohji S."/>
            <person name="Ichikawa N."/>
        </authorList>
    </citation>
    <scope>NUCLEOTIDE SEQUENCE [LARGE SCALE GENOMIC DNA]</scope>
    <source>
        <strain evidence="1 4">NBRC 102219</strain>
    </source>
</reference>
<evidence type="ECO:0000313" key="3">
    <source>
        <dbReference type="Proteomes" id="UP000184123"/>
    </source>
</evidence>